<feature type="transmembrane region" description="Helical" evidence="10">
    <location>
        <begin position="178"/>
        <end position="204"/>
    </location>
</feature>
<feature type="transmembrane region" description="Helical" evidence="10">
    <location>
        <begin position="37"/>
        <end position="54"/>
    </location>
</feature>
<protein>
    <recommendedName>
        <fullName evidence="10">Odorant receptor</fullName>
    </recommendedName>
</protein>
<feature type="transmembrane region" description="Helical" evidence="10">
    <location>
        <begin position="124"/>
        <end position="150"/>
    </location>
</feature>
<dbReference type="EMBL" id="JARPUR010000001">
    <property type="protein sequence ID" value="KAK4887851.1"/>
    <property type="molecule type" value="Genomic_DNA"/>
</dbReference>
<evidence type="ECO:0000256" key="6">
    <source>
        <dbReference type="ARBA" id="ARBA00022989"/>
    </source>
</evidence>
<proteinExistence type="inferred from homology"/>
<evidence type="ECO:0000313" key="12">
    <source>
        <dbReference type="Proteomes" id="UP001353858"/>
    </source>
</evidence>
<evidence type="ECO:0000256" key="7">
    <source>
        <dbReference type="ARBA" id="ARBA00023136"/>
    </source>
</evidence>
<keyword evidence="8 10" id="KW-0675">Receptor</keyword>
<reference evidence="12" key="1">
    <citation type="submission" date="2023-01" db="EMBL/GenBank/DDBJ databases">
        <title>Key to firefly adult light organ development and bioluminescence: homeobox transcription factors regulate luciferase expression and transportation to peroxisome.</title>
        <authorList>
            <person name="Fu X."/>
        </authorList>
    </citation>
    <scope>NUCLEOTIDE SEQUENCE [LARGE SCALE GENOMIC DNA]</scope>
</reference>
<comment type="subcellular location">
    <subcellularLocation>
        <location evidence="1 10">Cell membrane</location>
        <topology evidence="1 10">Multi-pass membrane protein</topology>
    </subcellularLocation>
</comment>
<evidence type="ECO:0000256" key="4">
    <source>
        <dbReference type="ARBA" id="ARBA00022692"/>
    </source>
</evidence>
<evidence type="ECO:0000256" key="8">
    <source>
        <dbReference type="ARBA" id="ARBA00023170"/>
    </source>
</evidence>
<evidence type="ECO:0000256" key="5">
    <source>
        <dbReference type="ARBA" id="ARBA00022725"/>
    </source>
</evidence>
<dbReference type="GO" id="GO:0005549">
    <property type="term" value="F:odorant binding"/>
    <property type="evidence" value="ECO:0007669"/>
    <property type="project" value="InterPro"/>
</dbReference>
<evidence type="ECO:0000256" key="10">
    <source>
        <dbReference type="RuleBase" id="RU351113"/>
    </source>
</evidence>
<dbReference type="AlphaFoldDB" id="A0AAN7SEH9"/>
<sequence length="402" mass="46223">MIDLDKQLRRNCHVLPRFALRCLGISVNENENKLYKMYSWIMIITGSLFPWTSLHLISRNLSNYDIIISGLFNFVGGFAAFLKIIVIKYNNKSLKNIFDDLEHIQEERNKDRWGVNDVYKVNKLMLIAIVIFFTTLFSFYAGTLIVRIVVKDPTKWILPISDFSLFNTSYSPNFEIAWLYHSIGPTMTASGFCITDFLIAALIIDITTQYKVLRITIKERFKVIQDLKDNSSISEETKYQFLRQMVKDTVTHHLTLISLTNNIKTMCSSLLLITVISSISIMTFSLYYASVLPMLSTAALLSYFEISAIASTLFLVSYFGTQLAIASENIAHTFYEMDFVGLDVRFQKSLLLIIMRGQKPSWLTIGGFTNLSIGVFAWVIRTTYSYLMILRKNSTVKENKMY</sequence>
<dbReference type="Proteomes" id="UP001353858">
    <property type="component" value="Unassembled WGS sequence"/>
</dbReference>
<dbReference type="InterPro" id="IPR004117">
    <property type="entry name" value="7tm6_olfct_rcpt"/>
</dbReference>
<evidence type="ECO:0000256" key="2">
    <source>
        <dbReference type="ARBA" id="ARBA00022475"/>
    </source>
</evidence>
<keyword evidence="4 10" id="KW-0812">Transmembrane</keyword>
<keyword evidence="12" id="KW-1185">Reference proteome</keyword>
<evidence type="ECO:0000256" key="3">
    <source>
        <dbReference type="ARBA" id="ARBA00022606"/>
    </source>
</evidence>
<evidence type="ECO:0000313" key="11">
    <source>
        <dbReference type="EMBL" id="KAK4887851.1"/>
    </source>
</evidence>
<feature type="transmembrane region" description="Helical" evidence="10">
    <location>
        <begin position="300"/>
        <end position="320"/>
    </location>
</feature>
<name>A0AAN7SEH9_9COLE</name>
<organism evidence="11 12">
    <name type="scientific">Aquatica leii</name>
    <dbReference type="NCBI Taxonomy" id="1421715"/>
    <lineage>
        <taxon>Eukaryota</taxon>
        <taxon>Metazoa</taxon>
        <taxon>Ecdysozoa</taxon>
        <taxon>Arthropoda</taxon>
        <taxon>Hexapoda</taxon>
        <taxon>Insecta</taxon>
        <taxon>Pterygota</taxon>
        <taxon>Neoptera</taxon>
        <taxon>Endopterygota</taxon>
        <taxon>Coleoptera</taxon>
        <taxon>Polyphaga</taxon>
        <taxon>Elateriformia</taxon>
        <taxon>Elateroidea</taxon>
        <taxon>Lampyridae</taxon>
        <taxon>Luciolinae</taxon>
        <taxon>Aquatica</taxon>
    </lineage>
</organism>
<comment type="similarity">
    <text evidence="10">Belongs to the insect chemoreceptor superfamily. Heteromeric odorant receptor channel (TC 1.A.69) family.</text>
</comment>
<accession>A0AAN7SEH9</accession>
<dbReference type="PANTHER" id="PTHR21137:SF35">
    <property type="entry name" value="ODORANT RECEPTOR 19A-RELATED"/>
    <property type="match status" value="1"/>
</dbReference>
<dbReference type="GO" id="GO:0004984">
    <property type="term" value="F:olfactory receptor activity"/>
    <property type="evidence" value="ECO:0007669"/>
    <property type="project" value="InterPro"/>
</dbReference>
<dbReference type="GO" id="GO:0007165">
    <property type="term" value="P:signal transduction"/>
    <property type="evidence" value="ECO:0007669"/>
    <property type="project" value="UniProtKB-KW"/>
</dbReference>
<dbReference type="GO" id="GO:0005886">
    <property type="term" value="C:plasma membrane"/>
    <property type="evidence" value="ECO:0007669"/>
    <property type="project" value="UniProtKB-SubCell"/>
</dbReference>
<evidence type="ECO:0000256" key="9">
    <source>
        <dbReference type="ARBA" id="ARBA00023224"/>
    </source>
</evidence>
<dbReference type="PANTHER" id="PTHR21137">
    <property type="entry name" value="ODORANT RECEPTOR"/>
    <property type="match status" value="1"/>
</dbReference>
<keyword evidence="7 10" id="KW-0472">Membrane</keyword>
<feature type="transmembrane region" description="Helical" evidence="10">
    <location>
        <begin position="362"/>
        <end position="380"/>
    </location>
</feature>
<gene>
    <name evidence="11" type="ORF">RN001_004122</name>
</gene>
<feature type="transmembrane region" description="Helical" evidence="10">
    <location>
        <begin position="66"/>
        <end position="86"/>
    </location>
</feature>
<comment type="caution">
    <text evidence="11">The sequence shown here is derived from an EMBL/GenBank/DDBJ whole genome shotgun (WGS) entry which is preliminary data.</text>
</comment>
<keyword evidence="3 10" id="KW-0716">Sensory transduction</keyword>
<dbReference type="Pfam" id="PF02949">
    <property type="entry name" value="7tm_6"/>
    <property type="match status" value="1"/>
</dbReference>
<keyword evidence="2" id="KW-1003">Cell membrane</keyword>
<keyword evidence="6 10" id="KW-1133">Transmembrane helix</keyword>
<keyword evidence="9 10" id="KW-0807">Transducer</keyword>
<feature type="transmembrane region" description="Helical" evidence="10">
    <location>
        <begin position="270"/>
        <end position="288"/>
    </location>
</feature>
<keyword evidence="5 10" id="KW-0552">Olfaction</keyword>
<evidence type="ECO:0000256" key="1">
    <source>
        <dbReference type="ARBA" id="ARBA00004651"/>
    </source>
</evidence>